<feature type="transmembrane region" description="Helical" evidence="1">
    <location>
        <begin position="178"/>
        <end position="201"/>
    </location>
</feature>
<protein>
    <submittedName>
        <fullName evidence="2">Uncharacterized protein</fullName>
    </submittedName>
</protein>
<proteinExistence type="predicted"/>
<name>A0A1H2SLR4_9PSEU</name>
<sequence length="207" mass="22277">MPRIVEPAARNRDRAVETTISRPGSPRGIVVALALWGFAYACYRAYYAAGRTVGMIGRPVSSAEFRAINAFGAAIILFAALLPLVAVRVGALRRALPVLGWIGAVGCCMHALVMSTLRVLSLTGVHPTQLPPSLWRSFDRQVADLQDLLLNEPWFFVEGLLWAALGIAFVATSRRRAWLMSAIVGCLLLTVVGVLSGLGVIGSFRFG</sequence>
<keyword evidence="3" id="KW-1185">Reference proteome</keyword>
<reference evidence="3" key="1">
    <citation type="submission" date="2016-10" db="EMBL/GenBank/DDBJ databases">
        <authorList>
            <person name="Varghese N."/>
            <person name="Submissions S."/>
        </authorList>
    </citation>
    <scope>NUCLEOTIDE SEQUENCE [LARGE SCALE GENOMIC DNA]</scope>
    <source>
        <strain evidence="3">CGMCC 4.3530</strain>
    </source>
</reference>
<dbReference type="EMBL" id="FNOK01000002">
    <property type="protein sequence ID" value="SDW32518.1"/>
    <property type="molecule type" value="Genomic_DNA"/>
</dbReference>
<gene>
    <name evidence="2" type="ORF">SAMN05216215_1002260</name>
</gene>
<feature type="transmembrane region" description="Helical" evidence="1">
    <location>
        <begin position="98"/>
        <end position="120"/>
    </location>
</feature>
<organism evidence="2 3">
    <name type="scientific">Saccharopolyspora shandongensis</name>
    <dbReference type="NCBI Taxonomy" id="418495"/>
    <lineage>
        <taxon>Bacteria</taxon>
        <taxon>Bacillati</taxon>
        <taxon>Actinomycetota</taxon>
        <taxon>Actinomycetes</taxon>
        <taxon>Pseudonocardiales</taxon>
        <taxon>Pseudonocardiaceae</taxon>
        <taxon>Saccharopolyspora</taxon>
    </lineage>
</organism>
<dbReference type="RefSeq" id="WP_143060848.1">
    <property type="nucleotide sequence ID" value="NZ_FNOK01000002.1"/>
</dbReference>
<feature type="transmembrane region" description="Helical" evidence="1">
    <location>
        <begin position="154"/>
        <end position="171"/>
    </location>
</feature>
<keyword evidence="1" id="KW-0472">Membrane</keyword>
<feature type="transmembrane region" description="Helical" evidence="1">
    <location>
        <begin position="67"/>
        <end position="86"/>
    </location>
</feature>
<keyword evidence="1" id="KW-0812">Transmembrane</keyword>
<evidence type="ECO:0000313" key="3">
    <source>
        <dbReference type="Proteomes" id="UP000199529"/>
    </source>
</evidence>
<dbReference type="AlphaFoldDB" id="A0A1H2SLR4"/>
<feature type="transmembrane region" description="Helical" evidence="1">
    <location>
        <begin position="29"/>
        <end position="47"/>
    </location>
</feature>
<dbReference type="OrthoDB" id="5198647at2"/>
<evidence type="ECO:0000256" key="1">
    <source>
        <dbReference type="SAM" id="Phobius"/>
    </source>
</evidence>
<dbReference type="STRING" id="418495.SAMN05216215_1002260"/>
<dbReference type="Proteomes" id="UP000199529">
    <property type="component" value="Unassembled WGS sequence"/>
</dbReference>
<evidence type="ECO:0000313" key="2">
    <source>
        <dbReference type="EMBL" id="SDW32518.1"/>
    </source>
</evidence>
<accession>A0A1H2SLR4</accession>
<keyword evidence="1" id="KW-1133">Transmembrane helix</keyword>